<protein>
    <recommendedName>
        <fullName evidence="4">F-box domain-containing protein</fullName>
    </recommendedName>
</protein>
<accession>A0A2S5BGR0</accession>
<dbReference type="SUPFAM" id="SSF52047">
    <property type="entry name" value="RNI-like"/>
    <property type="match status" value="1"/>
</dbReference>
<evidence type="ECO:0000256" key="1">
    <source>
        <dbReference type="SAM" id="MobiDB-lite"/>
    </source>
</evidence>
<keyword evidence="3" id="KW-1185">Reference proteome</keyword>
<feature type="region of interest" description="Disordered" evidence="1">
    <location>
        <begin position="157"/>
        <end position="190"/>
    </location>
</feature>
<gene>
    <name evidence="2" type="ORF">BMF94_1031</name>
</gene>
<dbReference type="Proteomes" id="UP000237144">
    <property type="component" value="Unassembled WGS sequence"/>
</dbReference>
<sequence length="564" mass="62063">MGFSALSPELVEHILLSTLDGPTRFVQVDTLACLGKVNTTCAGAAQRLLYKNIVLDSPTAANKLLDTLTHAPHLALVVKSLTFKPTVFNSAATALGHHQHHQQQHGTPFTIVQQDELIRLCSNLVHLDSPESSLAPFADPDVGDDSSLFPKSLRSLRYIPPDRNRPGPFQPEDSEDDDQDGDDSQAMNSSTVVVPRAVSDFECLPQNLTRLRLSNVKHRGLAFEPPSEGDFPFPHLETLVLDCLHMSPAAFEWLVAGSKQLTALQVWLVTGISEECLKDALESQNDRLREFTFKDNGLRQFLSHDLVSEMVNLEKLTLGNGACDHTIYAKLPASLTHICISLPNHHANARLDPVADELTKRLTRVVRLELYSHFYYPPPVEIEYAISAIAHQQNKSQLRELRLSHLNAGTGQITKFLSRVGTNLTTLAVHRVSEAYQNMLPLCPRLKCLELGGPRVVDPTTPVLSTLHGASLNFLRISISQTDTNLEALQQALPKLPQLRTLDLIAAFPLVVTDSAWLSGALFDDLHDACKARGVLLCVNGRTIRTPGTLWKAITAGHAGRDTL</sequence>
<feature type="compositionally biased region" description="Acidic residues" evidence="1">
    <location>
        <begin position="172"/>
        <end position="183"/>
    </location>
</feature>
<comment type="caution">
    <text evidence="2">The sequence shown here is derived from an EMBL/GenBank/DDBJ whole genome shotgun (WGS) entry which is preliminary data.</text>
</comment>
<name>A0A2S5BGR0_9BASI</name>
<proteinExistence type="predicted"/>
<reference evidence="2 3" key="1">
    <citation type="journal article" date="2018" name="Front. Microbiol.">
        <title>Prospects for Fungal Bioremediation of Acidic Radioactive Waste Sites: Characterization and Genome Sequence of Rhodotorula taiwanensis MD1149.</title>
        <authorList>
            <person name="Tkavc R."/>
            <person name="Matrosova V.Y."/>
            <person name="Grichenko O.E."/>
            <person name="Gostincar C."/>
            <person name="Volpe R.P."/>
            <person name="Klimenkova P."/>
            <person name="Gaidamakova E.K."/>
            <person name="Zhou C.E."/>
            <person name="Stewart B.J."/>
            <person name="Lyman M.G."/>
            <person name="Malfatti S.A."/>
            <person name="Rubinfeld B."/>
            <person name="Courtot M."/>
            <person name="Singh J."/>
            <person name="Dalgard C.L."/>
            <person name="Hamilton T."/>
            <person name="Frey K.G."/>
            <person name="Gunde-Cimerman N."/>
            <person name="Dugan L."/>
            <person name="Daly M.J."/>
        </authorList>
    </citation>
    <scope>NUCLEOTIDE SEQUENCE [LARGE SCALE GENOMIC DNA]</scope>
    <source>
        <strain evidence="2 3">MD1149</strain>
    </source>
</reference>
<evidence type="ECO:0008006" key="4">
    <source>
        <dbReference type="Google" id="ProtNLM"/>
    </source>
</evidence>
<evidence type="ECO:0000313" key="3">
    <source>
        <dbReference type="Proteomes" id="UP000237144"/>
    </source>
</evidence>
<dbReference type="Gene3D" id="3.80.10.10">
    <property type="entry name" value="Ribonuclease Inhibitor"/>
    <property type="match status" value="2"/>
</dbReference>
<evidence type="ECO:0000313" key="2">
    <source>
        <dbReference type="EMBL" id="POY75947.1"/>
    </source>
</evidence>
<dbReference type="InterPro" id="IPR032675">
    <property type="entry name" value="LRR_dom_sf"/>
</dbReference>
<dbReference type="EMBL" id="PJQD01000009">
    <property type="protein sequence ID" value="POY75947.1"/>
    <property type="molecule type" value="Genomic_DNA"/>
</dbReference>
<dbReference type="AlphaFoldDB" id="A0A2S5BGR0"/>
<organism evidence="2 3">
    <name type="scientific">Rhodotorula taiwanensis</name>
    <dbReference type="NCBI Taxonomy" id="741276"/>
    <lineage>
        <taxon>Eukaryota</taxon>
        <taxon>Fungi</taxon>
        <taxon>Dikarya</taxon>
        <taxon>Basidiomycota</taxon>
        <taxon>Pucciniomycotina</taxon>
        <taxon>Microbotryomycetes</taxon>
        <taxon>Sporidiobolales</taxon>
        <taxon>Sporidiobolaceae</taxon>
        <taxon>Rhodotorula</taxon>
    </lineage>
</organism>
<dbReference type="OrthoDB" id="2520639at2759"/>